<evidence type="ECO:0000313" key="3">
    <source>
        <dbReference type="Proteomes" id="UP000807769"/>
    </source>
</evidence>
<feature type="region of interest" description="Disordered" evidence="1">
    <location>
        <begin position="276"/>
        <end position="315"/>
    </location>
</feature>
<dbReference type="RefSeq" id="XP_041197973.1">
    <property type="nucleotide sequence ID" value="XM_041339432.1"/>
</dbReference>
<dbReference type="EMBL" id="JABBWG010000004">
    <property type="protein sequence ID" value="KAG1823913.1"/>
    <property type="molecule type" value="Genomic_DNA"/>
</dbReference>
<evidence type="ECO:0000256" key="1">
    <source>
        <dbReference type="SAM" id="MobiDB-lite"/>
    </source>
</evidence>
<protein>
    <submittedName>
        <fullName evidence="2">Uncharacterized protein</fullName>
    </submittedName>
</protein>
<dbReference type="AlphaFoldDB" id="A0A9P7EJT7"/>
<sequence length="502" mass="55605">MPWRQKMPSMGNSMHRSRHRGLHKWLATTHPLGYVDKAYKHLVSCVLPKSTAHHEGLPNPAKDKLSIQDFTRLICEMSQGTDPVTITAPLIFNGGSTPVFCVTLTYMCKYALQDSTWSSERFLQEAFIIATNHLHINNIPWHGAAGLCGRQHQKPVFDSWVNLGKAIDSQAIEHHHTQLSNAAANASQHAQVADTRAAWSAELITLQSLADYILRSRLPDEFAIERQGNVTNPVMLTKAIRALPWKPHRAVAEGANCQANSSPWCPPISSQCTPDPSAITLPNFNNDSEEKENSEETENLQFPLADPPSLPREPPLPPALTPVKPRATQAIVPSHKLTSLHPVPIITPQMSNTTGPPALFHSQNDENAQNFLQGTEMYILINGIKDEAVKVVLFSTLISVGSQANLWWTNLDAAHKVNCSAIRTAFIAKWLAIVVADKTKLEYQKELLVIHMKEEEIGEHITVAGIETWLHVHFHGTLRKLVQDAGVDNAPILIQPVQDALP</sequence>
<reference evidence="2" key="1">
    <citation type="journal article" date="2020" name="New Phytol.">
        <title>Comparative genomics reveals dynamic genome evolution in host specialist ectomycorrhizal fungi.</title>
        <authorList>
            <person name="Lofgren L.A."/>
            <person name="Nguyen N.H."/>
            <person name="Vilgalys R."/>
            <person name="Ruytinx J."/>
            <person name="Liao H.L."/>
            <person name="Branco S."/>
            <person name="Kuo A."/>
            <person name="LaButti K."/>
            <person name="Lipzen A."/>
            <person name="Andreopoulos W."/>
            <person name="Pangilinan J."/>
            <person name="Riley R."/>
            <person name="Hundley H."/>
            <person name="Na H."/>
            <person name="Barry K."/>
            <person name="Grigoriev I.V."/>
            <person name="Stajich J.E."/>
            <person name="Kennedy P.G."/>
        </authorList>
    </citation>
    <scope>NUCLEOTIDE SEQUENCE</scope>
    <source>
        <strain evidence="2">MN1</strain>
    </source>
</reference>
<accession>A0A9P7EJT7</accession>
<feature type="compositionally biased region" description="Acidic residues" evidence="1">
    <location>
        <begin position="287"/>
        <end position="298"/>
    </location>
</feature>
<organism evidence="2 3">
    <name type="scientific">Suillus subaureus</name>
    <dbReference type="NCBI Taxonomy" id="48587"/>
    <lineage>
        <taxon>Eukaryota</taxon>
        <taxon>Fungi</taxon>
        <taxon>Dikarya</taxon>
        <taxon>Basidiomycota</taxon>
        <taxon>Agaricomycotina</taxon>
        <taxon>Agaricomycetes</taxon>
        <taxon>Agaricomycetidae</taxon>
        <taxon>Boletales</taxon>
        <taxon>Suillineae</taxon>
        <taxon>Suillaceae</taxon>
        <taxon>Suillus</taxon>
    </lineage>
</organism>
<dbReference type="Proteomes" id="UP000807769">
    <property type="component" value="Unassembled WGS sequence"/>
</dbReference>
<dbReference type="OrthoDB" id="2678560at2759"/>
<gene>
    <name evidence="2" type="ORF">BJ212DRAFT_1476766</name>
</gene>
<comment type="caution">
    <text evidence="2">The sequence shown here is derived from an EMBL/GenBank/DDBJ whole genome shotgun (WGS) entry which is preliminary data.</text>
</comment>
<dbReference type="GeneID" id="64633448"/>
<keyword evidence="3" id="KW-1185">Reference proteome</keyword>
<evidence type="ECO:0000313" key="2">
    <source>
        <dbReference type="EMBL" id="KAG1823913.1"/>
    </source>
</evidence>
<feature type="compositionally biased region" description="Pro residues" evidence="1">
    <location>
        <begin position="305"/>
        <end position="315"/>
    </location>
</feature>
<proteinExistence type="predicted"/>
<name>A0A9P7EJT7_9AGAM</name>